<dbReference type="PANTHER" id="PTHR34473:SF2">
    <property type="entry name" value="UPF0699 TRANSMEMBRANE PROTEIN YDBT"/>
    <property type="match status" value="1"/>
</dbReference>
<protein>
    <recommendedName>
        <fullName evidence="3">YdbS-like PH domain-containing protein</fullName>
    </recommendedName>
</protein>
<dbReference type="RefSeq" id="WP_111730853.1">
    <property type="nucleotide sequence ID" value="NZ_QHKO01000008.1"/>
</dbReference>
<evidence type="ECO:0000256" key="2">
    <source>
        <dbReference type="SAM" id="Phobius"/>
    </source>
</evidence>
<dbReference type="EMBL" id="QHKO01000008">
    <property type="protein sequence ID" value="RAL20761.1"/>
    <property type="molecule type" value="Genomic_DNA"/>
</dbReference>
<feature type="domain" description="YdbS-like PH" evidence="3">
    <location>
        <begin position="245"/>
        <end position="315"/>
    </location>
</feature>
<keyword evidence="2" id="KW-1133">Transmembrane helix</keyword>
<dbReference type="InterPro" id="IPR005182">
    <property type="entry name" value="YdbS-like_PH"/>
</dbReference>
<feature type="domain" description="YdbS-like PH" evidence="3">
    <location>
        <begin position="737"/>
        <end position="812"/>
    </location>
</feature>
<feature type="transmembrane region" description="Helical" evidence="2">
    <location>
        <begin position="21"/>
        <end position="40"/>
    </location>
</feature>
<dbReference type="Proteomes" id="UP000249169">
    <property type="component" value="Unassembled WGS sequence"/>
</dbReference>
<keyword evidence="2" id="KW-0472">Membrane</keyword>
<feature type="transmembrane region" description="Helical" evidence="2">
    <location>
        <begin position="215"/>
        <end position="235"/>
    </location>
</feature>
<name>A0A328C4T1_9DELT</name>
<feature type="domain" description="YdbS-like PH" evidence="3">
    <location>
        <begin position="72"/>
        <end position="147"/>
    </location>
</feature>
<gene>
    <name evidence="4" type="ORF">DL240_15705</name>
</gene>
<feature type="transmembrane region" description="Helical" evidence="2">
    <location>
        <begin position="555"/>
        <end position="574"/>
    </location>
</feature>
<feature type="transmembrane region" description="Helical" evidence="2">
    <location>
        <begin position="394"/>
        <end position="413"/>
    </location>
</feature>
<reference evidence="4 5" key="1">
    <citation type="submission" date="2018-05" db="EMBL/GenBank/DDBJ databases">
        <title>Lujinxingia marina gen. nov. sp. nov., a new facultative anaerobic member of the class Deltaproteobacteria, and proposal of Lujinxingaceae fam. nov.</title>
        <authorList>
            <person name="Li C.-M."/>
        </authorList>
    </citation>
    <scope>NUCLEOTIDE SEQUENCE [LARGE SCALE GENOMIC DNA]</scope>
    <source>
        <strain evidence="4 5">B210</strain>
    </source>
</reference>
<dbReference type="OrthoDB" id="5479333at2"/>
<feature type="transmembrane region" description="Helical" evidence="2">
    <location>
        <begin position="425"/>
        <end position="443"/>
    </location>
</feature>
<keyword evidence="2" id="KW-0812">Transmembrane</keyword>
<feature type="compositionally biased region" description="Low complexity" evidence="1">
    <location>
        <begin position="346"/>
        <end position="371"/>
    </location>
</feature>
<evidence type="ECO:0000313" key="4">
    <source>
        <dbReference type="EMBL" id="RAL20761.1"/>
    </source>
</evidence>
<evidence type="ECO:0000259" key="3">
    <source>
        <dbReference type="Pfam" id="PF03703"/>
    </source>
</evidence>
<feature type="region of interest" description="Disordered" evidence="1">
    <location>
        <begin position="323"/>
        <end position="376"/>
    </location>
</feature>
<feature type="transmembrane region" description="Helical" evidence="2">
    <location>
        <begin position="46"/>
        <end position="64"/>
    </location>
</feature>
<evidence type="ECO:0000313" key="5">
    <source>
        <dbReference type="Proteomes" id="UP000249169"/>
    </source>
</evidence>
<feature type="domain" description="YdbS-like PH" evidence="3">
    <location>
        <begin position="457"/>
        <end position="521"/>
    </location>
</feature>
<sequence>MASPDSVIRPLFRPFVLRPTLWAVAFGLSLSILAIGSQAATAGPSPLMALWALVGLAIPFLRYLERRAAFHKTSFEIRPDRIICRYGTWFSEDTLDLPFRNITQIELTLPYLEHRFYKTGHLRVHAASSDTGAPLISVLEPEALYARLEERLRHNGFVINRTRLVQQEAPHFLGTLMDAGASKNNPVVGIALMVFIAVLPAIADHPDLLESALMMGAGLATIIALAAAALAYQVVRVIDLNKRVYTLYDDVVDYDDGFLTRRKRLIPIENLADTNIHQPFLKNLLGMADVIISCQGSSADIHFPSMPNAKPFRDNLSQLIKSTESPAQAPSQAPPTPGPALDDDLTAPGTAPAALRPTAPNAAGAAPPTGLRLSGRPPLTLKPHIGACTATNTLLAPILAASLLLVFGLITFIENQTAQSTDVATVGGLITLFIFVASILGAVGKAIQTYVLTDAELNDQKVALTHGLFNKETTEFALDKVTRLAITRSPIDRLFNTASYAFSSIGSASTLRLAHIPDATTLTPEIERRLGFDNTAPTHALAAQPTSASLAYSQLATLVFCSLGVVASLIAAIFLPEALLASVAFLILGLILVGYEVFHAPTCKLDLFDHHLRTRGGVLLHTHQMMALHHAKDLRTTCYPGLTSGTLRISGGGEASAISLGHLPDVQILHERLDDRLFDHPPRQTRQPDQRRTEPARAFGPEIQAAALQAAALTALPVVSLPLAPFAFVWARYSASRTTFTLEPDRIRVDRGVFFRTRASVLLNRIDQVKTSRGPIDTALKTGAVQISTVGSATPEITIGPVTNFEEVYRAIDTRSGYAPAS</sequence>
<accession>A0A328C4T1</accession>
<proteinExistence type="predicted"/>
<evidence type="ECO:0000256" key="1">
    <source>
        <dbReference type="SAM" id="MobiDB-lite"/>
    </source>
</evidence>
<feature type="transmembrane region" description="Helical" evidence="2">
    <location>
        <begin position="186"/>
        <end position="203"/>
    </location>
</feature>
<keyword evidence="5" id="KW-1185">Reference proteome</keyword>
<organism evidence="4 5">
    <name type="scientific">Lujinxingia litoralis</name>
    <dbReference type="NCBI Taxonomy" id="2211119"/>
    <lineage>
        <taxon>Bacteria</taxon>
        <taxon>Deltaproteobacteria</taxon>
        <taxon>Bradymonadales</taxon>
        <taxon>Lujinxingiaceae</taxon>
        <taxon>Lujinxingia</taxon>
    </lineage>
</organism>
<dbReference type="PANTHER" id="PTHR34473">
    <property type="entry name" value="UPF0699 TRANSMEMBRANE PROTEIN YDBS"/>
    <property type="match status" value="1"/>
</dbReference>
<dbReference type="Pfam" id="PF03703">
    <property type="entry name" value="bPH_2"/>
    <property type="match status" value="4"/>
</dbReference>
<feature type="transmembrane region" description="Helical" evidence="2">
    <location>
        <begin position="580"/>
        <end position="598"/>
    </location>
</feature>
<dbReference type="AlphaFoldDB" id="A0A328C4T1"/>
<comment type="caution">
    <text evidence="4">The sequence shown here is derived from an EMBL/GenBank/DDBJ whole genome shotgun (WGS) entry which is preliminary data.</text>
</comment>